<keyword evidence="3" id="KW-1185">Reference proteome</keyword>
<feature type="region of interest" description="Disordered" evidence="1">
    <location>
        <begin position="77"/>
        <end position="111"/>
    </location>
</feature>
<dbReference type="EMBL" id="JBBNAG010000013">
    <property type="protein sequence ID" value="KAK9083373.1"/>
    <property type="molecule type" value="Genomic_DNA"/>
</dbReference>
<evidence type="ECO:0000256" key="1">
    <source>
        <dbReference type="SAM" id="MobiDB-lite"/>
    </source>
</evidence>
<dbReference type="AlphaFoldDB" id="A0AAP0E1S8"/>
<feature type="region of interest" description="Disordered" evidence="1">
    <location>
        <begin position="174"/>
        <end position="197"/>
    </location>
</feature>
<dbReference type="Proteomes" id="UP001419268">
    <property type="component" value="Unassembled WGS sequence"/>
</dbReference>
<gene>
    <name evidence="2" type="ORF">Scep_029844</name>
</gene>
<name>A0AAP0E1S8_9MAGN</name>
<feature type="region of interest" description="Disordered" evidence="1">
    <location>
        <begin position="212"/>
        <end position="253"/>
    </location>
</feature>
<feature type="compositionally biased region" description="Basic residues" evidence="1">
    <location>
        <begin position="89"/>
        <end position="98"/>
    </location>
</feature>
<sequence>MLPLRRSSIVAIKHRLFHWRLHSLAAAAASPRRHRAFLDPPRRFSSWADPLHPRAAARAPTPPLFLAGTLSSAPRQSAASSRALLASRASRRRSRSRASSRSGDPRLASSLSARMPSLRCVQLQTTTAMLPASDHRDTATLPCIAPPPSCSAGPSSSSIAPCRGISLWFIERKERGGHGGGTHDTGEEQQLQRHTTPLRKGKLVEAGMDGAAGADGRRRQGAAAPGMANHQQWHRTSGITRRRGRTSSSMVNGMAWCDDVMAVARNKEERKEDKKEREE</sequence>
<feature type="compositionally biased region" description="Low complexity" evidence="1">
    <location>
        <begin position="77"/>
        <end position="88"/>
    </location>
</feature>
<reference evidence="2 3" key="1">
    <citation type="submission" date="2024-01" db="EMBL/GenBank/DDBJ databases">
        <title>Genome assemblies of Stephania.</title>
        <authorList>
            <person name="Yang L."/>
        </authorList>
    </citation>
    <scope>NUCLEOTIDE SEQUENCE [LARGE SCALE GENOMIC DNA]</scope>
    <source>
        <strain evidence="2">JXDWG</strain>
        <tissue evidence="2">Leaf</tissue>
    </source>
</reference>
<evidence type="ECO:0000313" key="2">
    <source>
        <dbReference type="EMBL" id="KAK9083373.1"/>
    </source>
</evidence>
<proteinExistence type="predicted"/>
<evidence type="ECO:0000313" key="3">
    <source>
        <dbReference type="Proteomes" id="UP001419268"/>
    </source>
</evidence>
<comment type="caution">
    <text evidence="2">The sequence shown here is derived from an EMBL/GenBank/DDBJ whole genome shotgun (WGS) entry which is preliminary data.</text>
</comment>
<organism evidence="2 3">
    <name type="scientific">Stephania cephalantha</name>
    <dbReference type="NCBI Taxonomy" id="152367"/>
    <lineage>
        <taxon>Eukaryota</taxon>
        <taxon>Viridiplantae</taxon>
        <taxon>Streptophyta</taxon>
        <taxon>Embryophyta</taxon>
        <taxon>Tracheophyta</taxon>
        <taxon>Spermatophyta</taxon>
        <taxon>Magnoliopsida</taxon>
        <taxon>Ranunculales</taxon>
        <taxon>Menispermaceae</taxon>
        <taxon>Menispermoideae</taxon>
        <taxon>Cissampelideae</taxon>
        <taxon>Stephania</taxon>
    </lineage>
</organism>
<accession>A0AAP0E1S8</accession>
<protein>
    <submittedName>
        <fullName evidence="2">Uncharacterized protein</fullName>
    </submittedName>
</protein>